<dbReference type="GO" id="GO:0005615">
    <property type="term" value="C:extracellular space"/>
    <property type="evidence" value="ECO:0007669"/>
    <property type="project" value="TreeGrafter"/>
</dbReference>
<evidence type="ECO:0000256" key="8">
    <source>
        <dbReference type="ARBA" id="ARBA00023157"/>
    </source>
</evidence>
<comment type="catalytic activity">
    <reaction evidence="11">
        <text>2 R'C(R)SH + O2 = R'C(R)S-S(R)CR' + H2O2</text>
        <dbReference type="Rhea" id="RHEA:17357"/>
        <dbReference type="ChEBI" id="CHEBI:15379"/>
        <dbReference type="ChEBI" id="CHEBI:16240"/>
        <dbReference type="ChEBI" id="CHEBI:16520"/>
        <dbReference type="ChEBI" id="CHEBI:17412"/>
        <dbReference type="EC" id="1.8.3.2"/>
    </reaction>
</comment>
<comment type="cofactor">
    <cofactor evidence="1 11">
        <name>FAD</name>
        <dbReference type="ChEBI" id="CHEBI:57692"/>
    </cofactor>
</comment>
<feature type="domain" description="Thioredoxin" evidence="14">
    <location>
        <begin position="32"/>
        <end position="169"/>
    </location>
</feature>
<feature type="transmembrane region" description="Helical" evidence="11">
    <location>
        <begin position="474"/>
        <end position="496"/>
    </location>
</feature>
<reference evidence="15" key="1">
    <citation type="submission" date="2022-08" db="EMBL/GenBank/DDBJ databases">
        <authorList>
            <person name="Marques A."/>
        </authorList>
    </citation>
    <scope>NUCLEOTIDE SEQUENCE</scope>
    <source>
        <strain evidence="15">RhyPub2mFocal</strain>
        <tissue evidence="15">Leaves</tissue>
    </source>
</reference>
<evidence type="ECO:0000256" key="5">
    <source>
        <dbReference type="ARBA" id="ARBA00022729"/>
    </source>
</evidence>
<dbReference type="PROSITE" id="PS51352">
    <property type="entry name" value="THIOREDOXIN_2"/>
    <property type="match status" value="1"/>
</dbReference>
<dbReference type="InterPro" id="IPR017905">
    <property type="entry name" value="ERV/ALR_sulphydryl_oxidase"/>
</dbReference>
<dbReference type="Gene3D" id="3.40.30.10">
    <property type="entry name" value="Glutaredoxin"/>
    <property type="match status" value="1"/>
</dbReference>
<evidence type="ECO:0000256" key="9">
    <source>
        <dbReference type="ARBA" id="ARBA00023180"/>
    </source>
</evidence>
<evidence type="ECO:0000256" key="4">
    <source>
        <dbReference type="ARBA" id="ARBA00022630"/>
    </source>
</evidence>
<dbReference type="SUPFAM" id="SSF52833">
    <property type="entry name" value="Thioredoxin-like"/>
    <property type="match status" value="1"/>
</dbReference>
<dbReference type="GO" id="GO:0003756">
    <property type="term" value="F:protein disulfide isomerase activity"/>
    <property type="evidence" value="ECO:0007669"/>
    <property type="project" value="TreeGrafter"/>
</dbReference>
<evidence type="ECO:0000313" key="15">
    <source>
        <dbReference type="EMBL" id="KAJ4749344.1"/>
    </source>
</evidence>
<protein>
    <recommendedName>
        <fullName evidence="11">Sulfhydryl oxidase</fullName>
        <ecNumber evidence="11">1.8.3.2</ecNumber>
    </recommendedName>
</protein>
<accession>A0AAV8C2E3</accession>
<dbReference type="Pfam" id="PF00085">
    <property type="entry name" value="Thioredoxin"/>
    <property type="match status" value="1"/>
</dbReference>
<dbReference type="SUPFAM" id="SSF69000">
    <property type="entry name" value="FAD-dependent thiol oxidase"/>
    <property type="match status" value="1"/>
</dbReference>
<keyword evidence="11" id="KW-0472">Membrane</keyword>
<evidence type="ECO:0000256" key="2">
    <source>
        <dbReference type="ARBA" id="ARBA00004613"/>
    </source>
</evidence>
<keyword evidence="16" id="KW-1185">Reference proteome</keyword>
<comment type="subcellular location">
    <subcellularLocation>
        <location evidence="2">Secreted</location>
    </subcellularLocation>
</comment>
<evidence type="ECO:0000256" key="3">
    <source>
        <dbReference type="ARBA" id="ARBA00022525"/>
    </source>
</evidence>
<feature type="chain" id="PRO_5043417649" description="Sulfhydryl oxidase" evidence="12">
    <location>
        <begin position="23"/>
        <end position="537"/>
    </location>
</feature>
<keyword evidence="7 11" id="KW-0560">Oxidoreductase</keyword>
<keyword evidence="8" id="KW-1015">Disulfide bond</keyword>
<evidence type="ECO:0000313" key="16">
    <source>
        <dbReference type="Proteomes" id="UP001140206"/>
    </source>
</evidence>
<dbReference type="PROSITE" id="PS51324">
    <property type="entry name" value="ERV_ALR"/>
    <property type="match status" value="1"/>
</dbReference>
<dbReference type="Pfam" id="PF04777">
    <property type="entry name" value="Evr1_Alr"/>
    <property type="match status" value="1"/>
</dbReference>
<evidence type="ECO:0000256" key="12">
    <source>
        <dbReference type="SAM" id="SignalP"/>
    </source>
</evidence>
<keyword evidence="11" id="KW-0812">Transmembrane</keyword>
<keyword evidence="4 11" id="KW-0285">Flavoprotein</keyword>
<keyword evidence="5 12" id="KW-0732">Signal</keyword>
<evidence type="ECO:0000256" key="10">
    <source>
        <dbReference type="ARBA" id="ARBA00023284"/>
    </source>
</evidence>
<feature type="domain" description="ERV/ALR sulfhydryl oxidase" evidence="13">
    <location>
        <begin position="299"/>
        <end position="401"/>
    </location>
</feature>
<dbReference type="InterPro" id="IPR039798">
    <property type="entry name" value="Sulfhydryl_oxidase"/>
</dbReference>
<keyword evidence="9" id="KW-0325">Glycoprotein</keyword>
<dbReference type="EMBL" id="JAMFTS010000005">
    <property type="protein sequence ID" value="KAJ4749344.1"/>
    <property type="molecule type" value="Genomic_DNA"/>
</dbReference>
<keyword evidence="11" id="KW-1133">Transmembrane helix</keyword>
<keyword evidence="6 11" id="KW-0274">FAD</keyword>
<organism evidence="15 16">
    <name type="scientific">Rhynchospora pubera</name>
    <dbReference type="NCBI Taxonomy" id="906938"/>
    <lineage>
        <taxon>Eukaryota</taxon>
        <taxon>Viridiplantae</taxon>
        <taxon>Streptophyta</taxon>
        <taxon>Embryophyta</taxon>
        <taxon>Tracheophyta</taxon>
        <taxon>Spermatophyta</taxon>
        <taxon>Magnoliopsida</taxon>
        <taxon>Liliopsida</taxon>
        <taxon>Poales</taxon>
        <taxon>Cyperaceae</taxon>
        <taxon>Cyperoideae</taxon>
        <taxon>Rhynchosporeae</taxon>
        <taxon>Rhynchospora</taxon>
    </lineage>
</organism>
<dbReference type="PANTHER" id="PTHR22897:SF8">
    <property type="entry name" value="SULFHYDRYL OXIDASE"/>
    <property type="match status" value="1"/>
</dbReference>
<dbReference type="GO" id="GO:0000139">
    <property type="term" value="C:Golgi membrane"/>
    <property type="evidence" value="ECO:0007669"/>
    <property type="project" value="TreeGrafter"/>
</dbReference>
<keyword evidence="3" id="KW-0964">Secreted</keyword>
<dbReference type="InterPro" id="IPR017937">
    <property type="entry name" value="Thioredoxin_CS"/>
</dbReference>
<feature type="signal peptide" evidence="12">
    <location>
        <begin position="1"/>
        <end position="22"/>
    </location>
</feature>
<dbReference type="InterPro" id="IPR013766">
    <property type="entry name" value="Thioredoxin_domain"/>
</dbReference>
<dbReference type="InterPro" id="IPR036249">
    <property type="entry name" value="Thioredoxin-like_sf"/>
</dbReference>
<sequence>MPSLPILLSLFLFLHLSLHATGASHRLLLRSLSAGGAGADVAVDLNSTNFDEVLKNSPTSYAIVEFFAHWCPACRNYKPQYERVAKLFNGPDSAHPGIIFMARVDCAMKVNTILCDRFSVGHYPMLLWGPPAKFVDAKWDPKQENSGIQSIDDGRTSQRLLNWINKRIGSSFNLDDEKYENEDLLPRNASDPEQIGRAIFDVEEATAKAFEIILEHKMIKTETRAPLIKFFQLLAAHHPSKKCRMGSAELLVNFDEMWPSSHLSLNSGMTQMHGSGASDSIAVCGKEAPRGYWIFCRGSKNDTRGFSCGLWALIHSLSVRVEDGESQSAFTAIRDFIHNFFICEECRRHFYDMCLSVKTPFESTRALSLWLWQTHNKVNERLMKEEKILGTGDPSFPKSLWPPRQLCPTCQLTSATSTEVQWNEDEVFKFLVKYYGQTLASPSTKVTTTSQIQTDLLTSNDSASGAVSAELVPVWAALGIALASVTFGALACFWRAQQKNRKRVKLSPLNATYIFSICMYICSSCSRGVVQILSHTG</sequence>
<name>A0AAV8C2E3_9POAL</name>
<dbReference type="Gene3D" id="1.20.120.310">
    <property type="entry name" value="ERV/ALR sulfhydryl oxidase domain"/>
    <property type="match status" value="1"/>
</dbReference>
<evidence type="ECO:0000259" key="13">
    <source>
        <dbReference type="PROSITE" id="PS51324"/>
    </source>
</evidence>
<evidence type="ECO:0000259" key="14">
    <source>
        <dbReference type="PROSITE" id="PS51352"/>
    </source>
</evidence>
<keyword evidence="10" id="KW-0676">Redox-active center</keyword>
<evidence type="ECO:0000256" key="6">
    <source>
        <dbReference type="ARBA" id="ARBA00022827"/>
    </source>
</evidence>
<dbReference type="FunFam" id="3.40.30.10:FF:000244">
    <property type="entry name" value="Sulfhydryl oxidase"/>
    <property type="match status" value="1"/>
</dbReference>
<evidence type="ECO:0000256" key="7">
    <source>
        <dbReference type="ARBA" id="ARBA00023002"/>
    </source>
</evidence>
<dbReference type="GO" id="GO:0006457">
    <property type="term" value="P:protein folding"/>
    <property type="evidence" value="ECO:0007669"/>
    <property type="project" value="TreeGrafter"/>
</dbReference>
<dbReference type="PROSITE" id="PS00194">
    <property type="entry name" value="THIOREDOXIN_1"/>
    <property type="match status" value="1"/>
</dbReference>
<evidence type="ECO:0000256" key="1">
    <source>
        <dbReference type="ARBA" id="ARBA00001974"/>
    </source>
</evidence>
<comment type="caution">
    <text evidence="15">The sequence shown here is derived from an EMBL/GenBank/DDBJ whole genome shotgun (WGS) entry which is preliminary data.</text>
</comment>
<dbReference type="AlphaFoldDB" id="A0AAV8C2E3"/>
<dbReference type="FunFam" id="1.20.120.310:FF:000004">
    <property type="entry name" value="Sulfhydryl oxidase"/>
    <property type="match status" value="1"/>
</dbReference>
<dbReference type="EC" id="1.8.3.2" evidence="11"/>
<proteinExistence type="predicted"/>
<dbReference type="PANTHER" id="PTHR22897">
    <property type="entry name" value="QUIESCIN Q6-RELATED SULFHYDRYL OXIDASE"/>
    <property type="match status" value="1"/>
</dbReference>
<dbReference type="GO" id="GO:0016971">
    <property type="term" value="F:flavin-dependent sulfhydryl oxidase activity"/>
    <property type="evidence" value="ECO:0007669"/>
    <property type="project" value="InterPro"/>
</dbReference>
<evidence type="ECO:0000256" key="11">
    <source>
        <dbReference type="RuleBase" id="RU371123"/>
    </source>
</evidence>
<dbReference type="Proteomes" id="UP001140206">
    <property type="component" value="Chromosome 5"/>
</dbReference>
<gene>
    <name evidence="15" type="ORF">LUZ62_083749</name>
</gene>
<dbReference type="InterPro" id="IPR036774">
    <property type="entry name" value="ERV/ALR_sulphydryl_oxid_sf"/>
</dbReference>